<reference evidence="1" key="1">
    <citation type="journal article" date="2014" name="Front. Microbiol.">
        <title>High frequency of phylogenetically diverse reductive dehalogenase-homologous genes in deep subseafloor sedimentary metagenomes.</title>
        <authorList>
            <person name="Kawai M."/>
            <person name="Futagami T."/>
            <person name="Toyoda A."/>
            <person name="Takaki Y."/>
            <person name="Nishi S."/>
            <person name="Hori S."/>
            <person name="Arai W."/>
            <person name="Tsubouchi T."/>
            <person name="Morono Y."/>
            <person name="Uchiyama I."/>
            <person name="Ito T."/>
            <person name="Fujiyama A."/>
            <person name="Inagaki F."/>
            <person name="Takami H."/>
        </authorList>
    </citation>
    <scope>NUCLEOTIDE SEQUENCE</scope>
    <source>
        <strain evidence="1">Expedition CK06-06</strain>
    </source>
</reference>
<proteinExistence type="predicted"/>
<accession>X0VUQ8</accession>
<evidence type="ECO:0000313" key="1">
    <source>
        <dbReference type="EMBL" id="GAG04286.1"/>
    </source>
</evidence>
<comment type="caution">
    <text evidence="1">The sequence shown here is derived from an EMBL/GenBank/DDBJ whole genome shotgun (WGS) entry which is preliminary data.</text>
</comment>
<organism evidence="1">
    <name type="scientific">marine sediment metagenome</name>
    <dbReference type="NCBI Taxonomy" id="412755"/>
    <lineage>
        <taxon>unclassified sequences</taxon>
        <taxon>metagenomes</taxon>
        <taxon>ecological metagenomes</taxon>
    </lineage>
</organism>
<dbReference type="Gene3D" id="3.90.550.10">
    <property type="entry name" value="Spore Coat Polysaccharide Biosynthesis Protein SpsA, Chain A"/>
    <property type="match status" value="1"/>
</dbReference>
<dbReference type="EMBL" id="BARS01020179">
    <property type="protein sequence ID" value="GAG04286.1"/>
    <property type="molecule type" value="Genomic_DNA"/>
</dbReference>
<dbReference type="InterPro" id="IPR029044">
    <property type="entry name" value="Nucleotide-diphossugar_trans"/>
</dbReference>
<name>X0VUQ8_9ZZZZ</name>
<protein>
    <submittedName>
        <fullName evidence="1">Uncharacterized protein</fullName>
    </submittedName>
</protein>
<sequence length="39" mass="4535">SENRLGGMIGCVEVPFWTSFEVDTPKDLEIMQKIMETFR</sequence>
<gene>
    <name evidence="1" type="ORF">S01H1_32579</name>
</gene>
<dbReference type="AlphaFoldDB" id="X0VUQ8"/>
<feature type="non-terminal residue" evidence="1">
    <location>
        <position position="1"/>
    </location>
</feature>